<reference evidence="2" key="1">
    <citation type="submission" date="2018-03" db="EMBL/GenBank/DDBJ databases">
        <title>The relapsing fever spirochete Borrelia turicatae persists in the highly oxidative environment of its soft-bodied tick vector.</title>
        <authorList>
            <person name="Bourret T.J."/>
            <person name="Boyle W.K."/>
            <person name="Valenzuela J.G."/>
            <person name="Oliveira F."/>
            <person name="Lopez J.E."/>
        </authorList>
    </citation>
    <scope>NUCLEOTIDE SEQUENCE</scope>
    <source>
        <strain evidence="2">Kansas strain/isolate</strain>
        <tissue evidence="2">Salivary glands</tissue>
    </source>
</reference>
<dbReference type="AlphaFoldDB" id="A0A2R5LFI1"/>
<sequence>MNPTFLDGLLVFFACLWSPTTATVPCIFNMCRGYSQIRIQGALLTCSRKCYPDDPVSCYQMEWEQEPCLNFDKADYGKCYGGVCYALDHYDRMAAEKAPNTTLPCAHGHDYLYNSRGPFACQFYCWHFPHPIANRPDGTLCLRPDTAIKGGCYWGSCYIGYQRRG</sequence>
<feature type="chain" id="PRO_5015334139" evidence="1">
    <location>
        <begin position="23"/>
        <end position="165"/>
    </location>
</feature>
<keyword evidence="1" id="KW-0732">Signal</keyword>
<evidence type="ECO:0000313" key="2">
    <source>
        <dbReference type="EMBL" id="MBY08273.1"/>
    </source>
</evidence>
<accession>A0A2R5LFI1</accession>
<organism evidence="2">
    <name type="scientific">Ornithodoros turicata</name>
    <dbReference type="NCBI Taxonomy" id="34597"/>
    <lineage>
        <taxon>Eukaryota</taxon>
        <taxon>Metazoa</taxon>
        <taxon>Ecdysozoa</taxon>
        <taxon>Arthropoda</taxon>
        <taxon>Chelicerata</taxon>
        <taxon>Arachnida</taxon>
        <taxon>Acari</taxon>
        <taxon>Parasitiformes</taxon>
        <taxon>Ixodida</taxon>
        <taxon>Ixodoidea</taxon>
        <taxon>Argasidae</taxon>
        <taxon>Ornithodorinae</taxon>
        <taxon>Ornithodoros</taxon>
    </lineage>
</organism>
<feature type="signal peptide" evidence="1">
    <location>
        <begin position="1"/>
        <end position="22"/>
    </location>
</feature>
<proteinExistence type="predicted"/>
<evidence type="ECO:0000256" key="1">
    <source>
        <dbReference type="SAM" id="SignalP"/>
    </source>
</evidence>
<protein>
    <submittedName>
        <fullName evidence="2">Putative salivary secreted protein</fullName>
    </submittedName>
</protein>
<name>A0A2R5LFI1_9ACAR</name>
<dbReference type="EMBL" id="GGLE01004147">
    <property type="protein sequence ID" value="MBY08273.1"/>
    <property type="molecule type" value="Transcribed_RNA"/>
</dbReference>